<organism evidence="1 2">
    <name type="scientific">Vararia minispora EC-137</name>
    <dbReference type="NCBI Taxonomy" id="1314806"/>
    <lineage>
        <taxon>Eukaryota</taxon>
        <taxon>Fungi</taxon>
        <taxon>Dikarya</taxon>
        <taxon>Basidiomycota</taxon>
        <taxon>Agaricomycotina</taxon>
        <taxon>Agaricomycetes</taxon>
        <taxon>Russulales</taxon>
        <taxon>Lachnocladiaceae</taxon>
        <taxon>Vararia</taxon>
    </lineage>
</organism>
<sequence length="561" mass="60161">MKFGLASSSIPLVFAAASAIKSDPSPIVDLGYAVFLGNTTTPTGILGGSVIFFGGIPYAQPPVGDLRWRAPQPLNETTPAIPVNVTDARNFAEPCIQQPAAAGVGSEDCLRLNVWMPANATRSSKLPVAFYIHGGGFFAGTPQAYPLYDWVAQNPGIVGVSVSYRLNALGYLTGPGIAAGGDYNVGLLDQRAALEWVQRHIPEFGGDPDEVTIIGESAGGASVIMQITAFGGSQPAPFKRAVPQSIGYGPSLRAVSFGANAQFKNFTVSVGCSAGLDPTAAMVCLRNASLDQVILGINSQPQGAFSPVFGDRFMPELPSDLFRAGRFSPVEYMAGHCTNDGRTFVGGSPRDFVTDTDIVSRVFSRWPGVTNATIERVFDFYPPANVLGSPFPREYDLGSVIAGDVVFTCMDKFIADHMVAKGVKKVFTFRWNTPNPVLLASAPYRGTMHTSDIYFLFDGETLSYTAPNAGFTFEPFNASEARLSSEAIAFWTSFVTSQDPSVERLVGTPSWPTYTSQSRSRMVFSLGNALASASVVEQIDEFETSRCAFWFQKKVTEQTTV</sequence>
<dbReference type="Proteomes" id="UP000814128">
    <property type="component" value="Unassembled WGS sequence"/>
</dbReference>
<comment type="caution">
    <text evidence="1">The sequence shown here is derived from an EMBL/GenBank/DDBJ whole genome shotgun (WGS) entry which is preliminary data.</text>
</comment>
<dbReference type="EMBL" id="MU273465">
    <property type="protein sequence ID" value="KAI0037229.1"/>
    <property type="molecule type" value="Genomic_DNA"/>
</dbReference>
<name>A0ACB8QZE9_9AGAM</name>
<accession>A0ACB8QZE9</accession>
<keyword evidence="2" id="KW-1185">Reference proteome</keyword>
<reference evidence="1" key="1">
    <citation type="submission" date="2021-02" db="EMBL/GenBank/DDBJ databases">
        <authorList>
            <consortium name="DOE Joint Genome Institute"/>
            <person name="Ahrendt S."/>
            <person name="Looney B.P."/>
            <person name="Miyauchi S."/>
            <person name="Morin E."/>
            <person name="Drula E."/>
            <person name="Courty P.E."/>
            <person name="Chicoki N."/>
            <person name="Fauchery L."/>
            <person name="Kohler A."/>
            <person name="Kuo A."/>
            <person name="Labutti K."/>
            <person name="Pangilinan J."/>
            <person name="Lipzen A."/>
            <person name="Riley R."/>
            <person name="Andreopoulos W."/>
            <person name="He G."/>
            <person name="Johnson J."/>
            <person name="Barry K.W."/>
            <person name="Grigoriev I.V."/>
            <person name="Nagy L."/>
            <person name="Hibbett D."/>
            <person name="Henrissat B."/>
            <person name="Matheny P.B."/>
            <person name="Labbe J."/>
            <person name="Martin F."/>
        </authorList>
    </citation>
    <scope>NUCLEOTIDE SEQUENCE</scope>
    <source>
        <strain evidence="1">EC-137</strain>
    </source>
</reference>
<proteinExistence type="predicted"/>
<evidence type="ECO:0000313" key="2">
    <source>
        <dbReference type="Proteomes" id="UP000814128"/>
    </source>
</evidence>
<reference evidence="1" key="2">
    <citation type="journal article" date="2022" name="New Phytol.">
        <title>Evolutionary transition to the ectomycorrhizal habit in the genomes of a hyperdiverse lineage of mushroom-forming fungi.</title>
        <authorList>
            <person name="Looney B."/>
            <person name="Miyauchi S."/>
            <person name="Morin E."/>
            <person name="Drula E."/>
            <person name="Courty P.E."/>
            <person name="Kohler A."/>
            <person name="Kuo A."/>
            <person name="LaButti K."/>
            <person name="Pangilinan J."/>
            <person name="Lipzen A."/>
            <person name="Riley R."/>
            <person name="Andreopoulos W."/>
            <person name="He G."/>
            <person name="Johnson J."/>
            <person name="Nolan M."/>
            <person name="Tritt A."/>
            <person name="Barry K.W."/>
            <person name="Grigoriev I.V."/>
            <person name="Nagy L.G."/>
            <person name="Hibbett D."/>
            <person name="Henrissat B."/>
            <person name="Matheny P.B."/>
            <person name="Labbe J."/>
            <person name="Martin F.M."/>
        </authorList>
    </citation>
    <scope>NUCLEOTIDE SEQUENCE</scope>
    <source>
        <strain evidence="1">EC-137</strain>
    </source>
</reference>
<keyword evidence="1" id="KW-0378">Hydrolase</keyword>
<protein>
    <submittedName>
        <fullName evidence="1">Alpha/Beta hydrolase protein</fullName>
    </submittedName>
</protein>
<gene>
    <name evidence="1" type="ORF">K488DRAFT_39620</name>
</gene>
<evidence type="ECO:0000313" key="1">
    <source>
        <dbReference type="EMBL" id="KAI0037229.1"/>
    </source>
</evidence>